<dbReference type="InterPro" id="IPR011989">
    <property type="entry name" value="ARM-like"/>
</dbReference>
<dbReference type="GO" id="GO:0005643">
    <property type="term" value="C:nuclear pore"/>
    <property type="evidence" value="ECO:0007669"/>
    <property type="project" value="TreeGrafter"/>
</dbReference>
<proteinExistence type="inferred from homology"/>
<comment type="caution">
    <text evidence="10">The sequence shown here is derived from an EMBL/GenBank/DDBJ whole genome shotgun (WGS) entry which is preliminary data.</text>
</comment>
<keyword evidence="5" id="KW-0963">Cytoplasm</keyword>
<evidence type="ECO:0000313" key="10">
    <source>
        <dbReference type="EMBL" id="KAJ2784420.1"/>
    </source>
</evidence>
<evidence type="ECO:0000256" key="2">
    <source>
        <dbReference type="ARBA" id="ARBA00004496"/>
    </source>
</evidence>
<reference evidence="10" key="1">
    <citation type="submission" date="2022-07" db="EMBL/GenBank/DDBJ databases">
        <title>Phylogenomic reconstructions and comparative analyses of Kickxellomycotina fungi.</title>
        <authorList>
            <person name="Reynolds N.K."/>
            <person name="Stajich J.E."/>
            <person name="Barry K."/>
            <person name="Grigoriev I.V."/>
            <person name="Crous P."/>
            <person name="Smith M.E."/>
        </authorList>
    </citation>
    <scope>NUCLEOTIDE SEQUENCE</scope>
    <source>
        <strain evidence="10">NBRC 105414</strain>
    </source>
</reference>
<comment type="subcellular location">
    <subcellularLocation>
        <location evidence="2">Cytoplasm</location>
    </subcellularLocation>
    <subcellularLocation>
        <location evidence="1">Nucleus</location>
    </subcellularLocation>
</comment>
<sequence length="1165" mass="128236">MDADLGAGGVQHPTLEQLDAWCEAALSAPAAEARDEAERRLRYFFPTFSETLAELEGAYGHSGAGQDRVMAVFPAIKGPADAAQLMTWFLHQTTQVLSLTYIVRRLRTLVLNHLGVMSPGQAADLRASLFSAARDRLADKPAFLVGDATRTLALVVMFTWFDTPEARGVIDEVVEGAAAAAVTEQRALLGLQMLRAFVEEFNHELPPKYISRQRRVVVTFRDKQLRAIYEHALGAMRKAIEVLALGRVSDDDEAVRARGVLSQALLLQKECLAFDFIGLAPDEASDEAVAIQIPSTWKDQIQTDGFLDAYFDGYKRSAPPISSQFMDVLVQVASIRRSFYMEAVRVAFVKRMSEGIAEILAGAIGLEDVDNYHHLCRLLARFRCIHTLIEIEDAPVYRTLLAAAAAFTMTGLTLWEWSPNSMAPLLTFWAKVAASFDARDAANTEIAGDVIAQTLPRVVREYLRAMILATSRAAAGESLADPPLEDTDALLENMAFVASIARASYAECSAVVLETLREMAGKYQDALRTGQGGHEAIAVMEGQLAWPVYAAAQCIAARQPYRSQGDDDERDAELFATGLELDRLVQRRIQSGAVAAPPCEALELAFIQLHVAFRASYIGEQGYKTTAVYARLGALVGLHNASAVLDLILQKILFALRTWPPQSPVIQRSLLLFHDMTAGYVCVRQITQLDTAKMLLRSHSSDQFQFLHSVDEYKPRAMYYGGLARLLFTTDAVQPAQFAEFMQPWFRAADELLALGDAQLAQAPVRPGLVRTLRDLRGFLAAVSSKPNYVRFFEWLYPARIRLVQRAVQMAGDVPVQIAALKFMAELVYNRTQRMSFDVSSANGILIFREASQAIWEYCSAVLRAMGPADPGAAPGAAAVPEAAAPQPVRDIYKERYKGVAVCFTILARLISGKYVAIGVMPLYGDAALDRAYSVVLEVLRRFPAPDVIAYPKLGKAAMAVLEVLLAKGTIDLVPLAEPTYEQIMRLCVEAFDHAETTVSSSACTVIDSVLSAAIEGAETGRVADLAALVHRRTDIVQYLLRTILNIVLFEDRPNDWSFSRPLFCLMVLDREFALQHTAQIVQYQPPERRDALVAALKELLSAAEYVLTTKNRDLFTQALTHYRREATAKNLILMVPTTQTLGAPVDILKHDPGDSASGTQEMAD</sequence>
<dbReference type="SUPFAM" id="SSF48371">
    <property type="entry name" value="ARM repeat"/>
    <property type="match status" value="1"/>
</dbReference>
<dbReference type="AlphaFoldDB" id="A0A9W8LM16"/>
<dbReference type="GO" id="GO:0005737">
    <property type="term" value="C:cytoplasm"/>
    <property type="evidence" value="ECO:0007669"/>
    <property type="project" value="UniProtKB-SubCell"/>
</dbReference>
<dbReference type="InterPro" id="IPR016024">
    <property type="entry name" value="ARM-type_fold"/>
</dbReference>
<evidence type="ECO:0000256" key="1">
    <source>
        <dbReference type="ARBA" id="ARBA00004123"/>
    </source>
</evidence>
<dbReference type="InterPro" id="IPR057947">
    <property type="entry name" value="TPR_XPO7/RBP17"/>
</dbReference>
<evidence type="ECO:0000256" key="8">
    <source>
        <dbReference type="SAM" id="MobiDB-lite"/>
    </source>
</evidence>
<evidence type="ECO:0000256" key="7">
    <source>
        <dbReference type="ARBA" id="ARBA00023242"/>
    </source>
</evidence>
<comment type="similarity">
    <text evidence="3">Belongs to the exportin family.</text>
</comment>
<dbReference type="PANTHER" id="PTHR12596:SF2">
    <property type="entry name" value="EXPORTIN-7 ISOFORM X1"/>
    <property type="match status" value="1"/>
</dbReference>
<dbReference type="GO" id="GO:0005049">
    <property type="term" value="F:nuclear export signal receptor activity"/>
    <property type="evidence" value="ECO:0007669"/>
    <property type="project" value="InterPro"/>
</dbReference>
<organism evidence="10 11">
    <name type="scientific">Coemansia javaensis</name>
    <dbReference type="NCBI Taxonomy" id="2761396"/>
    <lineage>
        <taxon>Eukaryota</taxon>
        <taxon>Fungi</taxon>
        <taxon>Fungi incertae sedis</taxon>
        <taxon>Zoopagomycota</taxon>
        <taxon>Kickxellomycotina</taxon>
        <taxon>Kickxellomycetes</taxon>
        <taxon>Kickxellales</taxon>
        <taxon>Kickxellaceae</taxon>
        <taxon>Coemansia</taxon>
    </lineage>
</organism>
<name>A0A9W8LM16_9FUNG</name>
<dbReference type="OrthoDB" id="244158at2759"/>
<evidence type="ECO:0000313" key="11">
    <source>
        <dbReference type="Proteomes" id="UP001140217"/>
    </source>
</evidence>
<dbReference type="Proteomes" id="UP001140217">
    <property type="component" value="Unassembled WGS sequence"/>
</dbReference>
<feature type="region of interest" description="Disordered" evidence="8">
    <location>
        <begin position="1146"/>
        <end position="1165"/>
    </location>
</feature>
<evidence type="ECO:0000256" key="6">
    <source>
        <dbReference type="ARBA" id="ARBA00022927"/>
    </source>
</evidence>
<feature type="domain" description="Exportin-7/Ran-binding protein 17 TPR repeats" evidence="9">
    <location>
        <begin position="476"/>
        <end position="712"/>
    </location>
</feature>
<dbReference type="InterPro" id="IPR044189">
    <property type="entry name" value="XPO4/7-like"/>
</dbReference>
<dbReference type="PANTHER" id="PTHR12596">
    <property type="entry name" value="EXPORTIN 4,7-RELATED"/>
    <property type="match status" value="1"/>
</dbReference>
<gene>
    <name evidence="10" type="ORF">H4R18_001130</name>
</gene>
<dbReference type="EMBL" id="JANBUL010000027">
    <property type="protein sequence ID" value="KAJ2784420.1"/>
    <property type="molecule type" value="Genomic_DNA"/>
</dbReference>
<accession>A0A9W8LM16</accession>
<keyword evidence="6" id="KW-0653">Protein transport</keyword>
<keyword evidence="4" id="KW-0813">Transport</keyword>
<dbReference type="GO" id="GO:0006611">
    <property type="term" value="P:protein export from nucleus"/>
    <property type="evidence" value="ECO:0007669"/>
    <property type="project" value="TreeGrafter"/>
</dbReference>
<protein>
    <recommendedName>
        <fullName evidence="9">Exportin-7/Ran-binding protein 17 TPR repeats domain-containing protein</fullName>
    </recommendedName>
</protein>
<keyword evidence="7" id="KW-0539">Nucleus</keyword>
<evidence type="ECO:0000259" key="9">
    <source>
        <dbReference type="Pfam" id="PF25795"/>
    </source>
</evidence>
<evidence type="ECO:0000256" key="3">
    <source>
        <dbReference type="ARBA" id="ARBA00009466"/>
    </source>
</evidence>
<dbReference type="Gene3D" id="1.25.10.10">
    <property type="entry name" value="Leucine-rich Repeat Variant"/>
    <property type="match status" value="1"/>
</dbReference>
<evidence type="ECO:0000256" key="5">
    <source>
        <dbReference type="ARBA" id="ARBA00022490"/>
    </source>
</evidence>
<dbReference type="Pfam" id="PF25795">
    <property type="entry name" value="TPR_XPO7"/>
    <property type="match status" value="1"/>
</dbReference>
<evidence type="ECO:0000256" key="4">
    <source>
        <dbReference type="ARBA" id="ARBA00022448"/>
    </source>
</evidence>
<keyword evidence="11" id="KW-1185">Reference proteome</keyword>